<evidence type="ECO:0000256" key="17">
    <source>
        <dbReference type="SAM" id="Phobius"/>
    </source>
</evidence>
<keyword evidence="8" id="KW-0430">Lectin</keyword>
<evidence type="ECO:0000256" key="5">
    <source>
        <dbReference type="ARBA" id="ARBA00022679"/>
    </source>
</evidence>
<dbReference type="InterPro" id="IPR011009">
    <property type="entry name" value="Kinase-like_dom_sf"/>
</dbReference>
<evidence type="ECO:0000256" key="2">
    <source>
        <dbReference type="ARBA" id="ARBA00008536"/>
    </source>
</evidence>
<keyword evidence="11 16" id="KW-0067">ATP-binding</keyword>
<evidence type="ECO:0000256" key="7">
    <source>
        <dbReference type="ARBA" id="ARBA00022729"/>
    </source>
</evidence>
<accession>A0A9D4UQQ5</accession>
<keyword evidence="9 16" id="KW-0547">Nucleotide-binding</keyword>
<dbReference type="PROSITE" id="PS00107">
    <property type="entry name" value="PROTEIN_KINASE_ATP"/>
    <property type="match status" value="1"/>
</dbReference>
<comment type="similarity">
    <text evidence="3">In the C-terminal section; belongs to the protein kinase superfamily. Ser/Thr protein kinase family.</text>
</comment>
<evidence type="ECO:0000256" key="9">
    <source>
        <dbReference type="ARBA" id="ARBA00022741"/>
    </source>
</evidence>
<evidence type="ECO:0000256" key="8">
    <source>
        <dbReference type="ARBA" id="ARBA00022734"/>
    </source>
</evidence>
<evidence type="ECO:0000256" key="3">
    <source>
        <dbReference type="ARBA" id="ARBA00010217"/>
    </source>
</evidence>
<dbReference type="Proteomes" id="UP000886520">
    <property type="component" value="Chromosome 12"/>
</dbReference>
<evidence type="ECO:0000256" key="16">
    <source>
        <dbReference type="PROSITE-ProRule" id="PRU10141"/>
    </source>
</evidence>
<dbReference type="SUPFAM" id="SSF49899">
    <property type="entry name" value="Concanavalin A-like lectins/glucanases"/>
    <property type="match status" value="1"/>
</dbReference>
<keyword evidence="10" id="KW-0418">Kinase</keyword>
<dbReference type="Gene3D" id="3.30.200.20">
    <property type="entry name" value="Phosphorylase Kinase, domain 1"/>
    <property type="match status" value="1"/>
</dbReference>
<evidence type="ECO:0000256" key="11">
    <source>
        <dbReference type="ARBA" id="ARBA00022840"/>
    </source>
</evidence>
<keyword evidence="15" id="KW-0325">Glycoprotein</keyword>
<dbReference type="SUPFAM" id="SSF56112">
    <property type="entry name" value="Protein kinase-like (PK-like)"/>
    <property type="match status" value="1"/>
</dbReference>
<dbReference type="PANTHER" id="PTHR27007">
    <property type="match status" value="1"/>
</dbReference>
<sequence>LNPKAQRAEKACIRVGFFEAFPLLLCWTHIINEASGITFEDLTDLKFVQQNTWYQGQSVYQKDDAIWLNPDPREVQSLRGSNLGRVIYKDPVRFINGNKSTPGAKQVASFNTHFTFQIITTAPYQECGSGMAFFISDSEKAPNNSDVGQLGLVDVKNKGAARFFAVEFDTHISPAYRDPSASHIGINVNSLDSINTTDTKNGSFPYYPELYLYSNYTFTTWVEYDALAHFIQVWMTNSSLLQRPPQPIMQASYDLSLVFEEFMYVGFTATNAPANDSMEGHVLYSWYFNSDDLRDPAATSNVSADGLTNRAVNTTDSFDTNAKSSNNMVVVISIALSVAALLLVVAVSAYCICIRQKRKAKKSREVVGLPYDDSINPVGAILHHFTYMELEIATNAFDEGNRIGSGGYSTVYKGTLPNSGLVIAVKKLREHLRREDDFISEINIISGIRHRNLLQLHGWCYERGEAMLVYKYMSNGSLDSYLLGKKRGILQNDTRFKVLVGVASALEYMHSGLPDCVLHRDVKAANVMLSDKWEPLLGDFGLARLINHDEAVTLTAAGTPGYVAPEVVFSRKADEKVDVYSFGVLALEVACGRPASSVSRLSKEVRLVDWVWRMSKNNELMGVLDEDMKVESMAADEREKWRNVLMIGLMCCNVSPEARPSMRQISQALQGDTLLLRPALSNMGEQQQISGGGTTGPGGGRAATTTLFPHIEAPFGCSSTSSRSSLLTSCDYSIRSAGAMSTSSPSAR</sequence>
<evidence type="ECO:0000256" key="4">
    <source>
        <dbReference type="ARBA" id="ARBA00022475"/>
    </source>
</evidence>
<evidence type="ECO:0000256" key="15">
    <source>
        <dbReference type="ARBA" id="ARBA00023180"/>
    </source>
</evidence>
<keyword evidence="13 17" id="KW-0472">Membrane</keyword>
<dbReference type="GO" id="GO:0002229">
    <property type="term" value="P:defense response to oomycetes"/>
    <property type="evidence" value="ECO:0007669"/>
    <property type="project" value="UniProtKB-ARBA"/>
</dbReference>
<dbReference type="InterPro" id="IPR001220">
    <property type="entry name" value="Legume_lectin_dom"/>
</dbReference>
<dbReference type="PROSITE" id="PS50011">
    <property type="entry name" value="PROTEIN_KINASE_DOM"/>
    <property type="match status" value="1"/>
</dbReference>
<dbReference type="AlphaFoldDB" id="A0A9D4UQQ5"/>
<evidence type="ECO:0000256" key="13">
    <source>
        <dbReference type="ARBA" id="ARBA00023136"/>
    </source>
</evidence>
<keyword evidence="6 17" id="KW-0812">Transmembrane</keyword>
<protein>
    <recommendedName>
        <fullName evidence="18">Protein kinase domain-containing protein</fullName>
    </recommendedName>
</protein>
<proteinExistence type="inferred from homology"/>
<dbReference type="CDD" id="cd06899">
    <property type="entry name" value="lectin_legume_LecRK_Arcelin_ConA"/>
    <property type="match status" value="1"/>
</dbReference>
<comment type="caution">
    <text evidence="19">The sequence shown here is derived from an EMBL/GenBank/DDBJ whole genome shotgun (WGS) entry which is preliminary data.</text>
</comment>
<comment type="subcellular location">
    <subcellularLocation>
        <location evidence="1">Cell membrane</location>
        <topology evidence="1">Single-pass type I membrane protein</topology>
    </subcellularLocation>
</comment>
<feature type="transmembrane region" description="Helical" evidence="17">
    <location>
        <begin position="328"/>
        <end position="354"/>
    </location>
</feature>
<organism evidence="19 20">
    <name type="scientific">Adiantum capillus-veneris</name>
    <name type="common">Maidenhair fern</name>
    <dbReference type="NCBI Taxonomy" id="13818"/>
    <lineage>
        <taxon>Eukaryota</taxon>
        <taxon>Viridiplantae</taxon>
        <taxon>Streptophyta</taxon>
        <taxon>Embryophyta</taxon>
        <taxon>Tracheophyta</taxon>
        <taxon>Polypodiopsida</taxon>
        <taxon>Polypodiidae</taxon>
        <taxon>Polypodiales</taxon>
        <taxon>Pteridineae</taxon>
        <taxon>Pteridaceae</taxon>
        <taxon>Vittarioideae</taxon>
        <taxon>Adiantum</taxon>
    </lineage>
</organism>
<dbReference type="InterPro" id="IPR013320">
    <property type="entry name" value="ConA-like_dom_sf"/>
</dbReference>
<evidence type="ECO:0000313" key="20">
    <source>
        <dbReference type="Proteomes" id="UP000886520"/>
    </source>
</evidence>
<dbReference type="InterPro" id="IPR017441">
    <property type="entry name" value="Protein_kinase_ATP_BS"/>
</dbReference>
<dbReference type="GO" id="GO:0005886">
    <property type="term" value="C:plasma membrane"/>
    <property type="evidence" value="ECO:0007669"/>
    <property type="project" value="UniProtKB-SubCell"/>
</dbReference>
<dbReference type="InterPro" id="IPR050528">
    <property type="entry name" value="L-type_Lectin-RKs"/>
</dbReference>
<evidence type="ECO:0000259" key="18">
    <source>
        <dbReference type="PROSITE" id="PS50011"/>
    </source>
</evidence>
<keyword evidence="12 17" id="KW-1133">Transmembrane helix</keyword>
<keyword evidence="4" id="KW-1003">Cell membrane</keyword>
<evidence type="ECO:0000256" key="10">
    <source>
        <dbReference type="ARBA" id="ARBA00022777"/>
    </source>
</evidence>
<evidence type="ECO:0000256" key="6">
    <source>
        <dbReference type="ARBA" id="ARBA00022692"/>
    </source>
</evidence>
<comment type="similarity">
    <text evidence="2">In the N-terminal section; belongs to the leguminous lectin family.</text>
</comment>
<keyword evidence="20" id="KW-1185">Reference proteome</keyword>
<feature type="domain" description="Protein kinase" evidence="18">
    <location>
        <begin position="397"/>
        <end position="675"/>
    </location>
</feature>
<feature type="non-terminal residue" evidence="19">
    <location>
        <position position="1"/>
    </location>
</feature>
<dbReference type="FunFam" id="1.10.510.10:FF:000240">
    <property type="entry name" value="Lectin-domain containing receptor kinase A4.3"/>
    <property type="match status" value="1"/>
</dbReference>
<dbReference type="Pfam" id="PF00139">
    <property type="entry name" value="Lectin_legB"/>
    <property type="match status" value="1"/>
</dbReference>
<feature type="binding site" evidence="16">
    <location>
        <position position="427"/>
    </location>
    <ligand>
        <name>ATP</name>
        <dbReference type="ChEBI" id="CHEBI:30616"/>
    </ligand>
</feature>
<keyword evidence="5" id="KW-0808">Transferase</keyword>
<evidence type="ECO:0000313" key="19">
    <source>
        <dbReference type="EMBL" id="KAI5072358.1"/>
    </source>
</evidence>
<dbReference type="Gene3D" id="2.60.120.200">
    <property type="match status" value="1"/>
</dbReference>
<evidence type="ECO:0000256" key="1">
    <source>
        <dbReference type="ARBA" id="ARBA00004251"/>
    </source>
</evidence>
<dbReference type="PROSITE" id="PS00108">
    <property type="entry name" value="PROTEIN_KINASE_ST"/>
    <property type="match status" value="1"/>
</dbReference>
<dbReference type="SMART" id="SM00220">
    <property type="entry name" value="S_TKc"/>
    <property type="match status" value="1"/>
</dbReference>
<evidence type="ECO:0000256" key="12">
    <source>
        <dbReference type="ARBA" id="ARBA00022989"/>
    </source>
</evidence>
<reference evidence="19" key="1">
    <citation type="submission" date="2021-01" db="EMBL/GenBank/DDBJ databases">
        <title>Adiantum capillus-veneris genome.</title>
        <authorList>
            <person name="Fang Y."/>
            <person name="Liao Q."/>
        </authorList>
    </citation>
    <scope>NUCLEOTIDE SEQUENCE</scope>
    <source>
        <strain evidence="19">H3</strain>
        <tissue evidence="19">Leaf</tissue>
    </source>
</reference>
<name>A0A9D4UQQ5_ADICA</name>
<dbReference type="OrthoDB" id="543442at2759"/>
<dbReference type="GO" id="GO:0004672">
    <property type="term" value="F:protein kinase activity"/>
    <property type="evidence" value="ECO:0007669"/>
    <property type="project" value="InterPro"/>
</dbReference>
<dbReference type="Gene3D" id="1.10.510.10">
    <property type="entry name" value="Transferase(Phosphotransferase) domain 1"/>
    <property type="match status" value="1"/>
</dbReference>
<gene>
    <name evidence="19" type="ORF">GOP47_0012464</name>
</gene>
<dbReference type="InterPro" id="IPR000719">
    <property type="entry name" value="Prot_kinase_dom"/>
</dbReference>
<dbReference type="GO" id="GO:0030246">
    <property type="term" value="F:carbohydrate binding"/>
    <property type="evidence" value="ECO:0007669"/>
    <property type="project" value="UniProtKB-KW"/>
</dbReference>
<evidence type="ECO:0000256" key="14">
    <source>
        <dbReference type="ARBA" id="ARBA00023170"/>
    </source>
</evidence>
<keyword evidence="14" id="KW-0675">Receptor</keyword>
<dbReference type="Pfam" id="PF00069">
    <property type="entry name" value="Pkinase"/>
    <property type="match status" value="1"/>
</dbReference>
<keyword evidence="7" id="KW-0732">Signal</keyword>
<dbReference type="GO" id="GO:0005524">
    <property type="term" value="F:ATP binding"/>
    <property type="evidence" value="ECO:0007669"/>
    <property type="project" value="UniProtKB-UniRule"/>
</dbReference>
<dbReference type="EMBL" id="JABFUD020000012">
    <property type="protein sequence ID" value="KAI5072358.1"/>
    <property type="molecule type" value="Genomic_DNA"/>
</dbReference>
<dbReference type="InterPro" id="IPR008271">
    <property type="entry name" value="Ser/Thr_kinase_AS"/>
</dbReference>